<sequence>MGPEKINQMVGQVSRLLAQRLGAKGPTLEARVASRARALPRKVRKAALVLVDAERKAHAPKIARQLDARRVEGAFATCRDYLEPLGAAERLRAAALGLASSIAVIVVIVGGALLAAMVWTGAI</sequence>
<organism evidence="2 3">
    <name type="scientific">Thioclava sediminum</name>
    <dbReference type="NCBI Taxonomy" id="1915319"/>
    <lineage>
        <taxon>Bacteria</taxon>
        <taxon>Pseudomonadati</taxon>
        <taxon>Pseudomonadota</taxon>
        <taxon>Alphaproteobacteria</taxon>
        <taxon>Rhodobacterales</taxon>
        <taxon>Paracoccaceae</taxon>
        <taxon>Thioclava</taxon>
    </lineage>
</organism>
<protein>
    <submittedName>
        <fullName evidence="2">Uncharacterized protein</fullName>
    </submittedName>
</protein>
<comment type="caution">
    <text evidence="2">The sequence shown here is derived from an EMBL/GenBank/DDBJ whole genome shotgun (WGS) entry which is preliminary data.</text>
</comment>
<evidence type="ECO:0000313" key="3">
    <source>
        <dbReference type="Proteomes" id="UP000190787"/>
    </source>
</evidence>
<reference evidence="2 3" key="1">
    <citation type="submission" date="2016-11" db="EMBL/GenBank/DDBJ databases">
        <title>A multilocus sequence analysis scheme for characterization of bacteria in the genus Thioclava.</title>
        <authorList>
            <person name="Liu Y."/>
            <person name="Shao Z."/>
        </authorList>
    </citation>
    <scope>NUCLEOTIDE SEQUENCE [LARGE SCALE GENOMIC DNA]</scope>
    <source>
        <strain evidence="2 3">TAW-CT134</strain>
    </source>
</reference>
<evidence type="ECO:0000256" key="1">
    <source>
        <dbReference type="SAM" id="Phobius"/>
    </source>
</evidence>
<proteinExistence type="predicted"/>
<evidence type="ECO:0000313" key="2">
    <source>
        <dbReference type="EMBL" id="OOY24363.1"/>
    </source>
</evidence>
<dbReference type="Proteomes" id="UP000190787">
    <property type="component" value="Unassembled WGS sequence"/>
</dbReference>
<keyword evidence="1" id="KW-0812">Transmembrane</keyword>
<keyword evidence="3" id="KW-1185">Reference proteome</keyword>
<dbReference type="EMBL" id="MPZV01000002">
    <property type="protein sequence ID" value="OOY24363.1"/>
    <property type="molecule type" value="Genomic_DNA"/>
</dbReference>
<name>A0ABX3MXV5_9RHOB</name>
<keyword evidence="1" id="KW-1133">Transmembrane helix</keyword>
<keyword evidence="1" id="KW-0472">Membrane</keyword>
<feature type="transmembrane region" description="Helical" evidence="1">
    <location>
        <begin position="93"/>
        <end position="119"/>
    </location>
</feature>
<dbReference type="RefSeq" id="WP_078522501.1">
    <property type="nucleotide sequence ID" value="NZ_MPZV01000002.1"/>
</dbReference>
<gene>
    <name evidence="2" type="ORF">BMI91_09965</name>
</gene>
<accession>A0ABX3MXV5</accession>